<sequence length="286" mass="33521">MNFNSWWYMGLAIISLGILIFIYSKKRKSSFLLLFLVMVEFAFLIETVIYIFGGSYQYFPKIIKYNSYYDSNVGALVSNLLIVPALATLIGVFKLNWLWISFFTAFLTFTEWLFLRLNIYEHNWWKTGYTTFGLLFVFFPLGKVIYRQISKPLKGIKHSIFLFLCTAPILGCMHIIPIMWLSNRAYFLGWFKDYAHDTTAFASLYHVVVAIIFTILIKINWRHRGLKYLVMASITFVTTLILTKIGILKSYVWWDPWYYIFYHVIVLTMSGAISKRLSRGSSGRSI</sequence>
<evidence type="ECO:0000313" key="3">
    <source>
        <dbReference type="Proteomes" id="UP001281656"/>
    </source>
</evidence>
<proteinExistence type="predicted"/>
<evidence type="ECO:0008006" key="4">
    <source>
        <dbReference type="Google" id="ProtNLM"/>
    </source>
</evidence>
<feature type="transmembrane region" description="Helical" evidence="1">
    <location>
        <begin position="228"/>
        <end position="251"/>
    </location>
</feature>
<keyword evidence="1" id="KW-0472">Membrane</keyword>
<organism evidence="2 3">
    <name type="scientific">Clostridium tanneri</name>
    <dbReference type="NCBI Taxonomy" id="3037988"/>
    <lineage>
        <taxon>Bacteria</taxon>
        <taxon>Bacillati</taxon>
        <taxon>Bacillota</taxon>
        <taxon>Clostridia</taxon>
        <taxon>Eubacteriales</taxon>
        <taxon>Clostridiaceae</taxon>
        <taxon>Clostridium</taxon>
    </lineage>
</organism>
<dbReference type="Proteomes" id="UP001281656">
    <property type="component" value="Unassembled WGS sequence"/>
</dbReference>
<keyword evidence="3" id="KW-1185">Reference proteome</keyword>
<gene>
    <name evidence="2" type="ORF">P8V03_13190</name>
</gene>
<feature type="transmembrane region" description="Helical" evidence="1">
    <location>
        <begin position="73"/>
        <end position="90"/>
    </location>
</feature>
<protein>
    <recommendedName>
        <fullName evidence="4">Histidine kinase N-terminal 7TM region domain-containing protein</fullName>
    </recommendedName>
</protein>
<comment type="caution">
    <text evidence="2">The sequence shown here is derived from an EMBL/GenBank/DDBJ whole genome shotgun (WGS) entry which is preliminary data.</text>
</comment>
<dbReference type="RefSeq" id="WP_318798459.1">
    <property type="nucleotide sequence ID" value="NZ_JARUJP010000016.1"/>
</dbReference>
<keyword evidence="1" id="KW-1133">Transmembrane helix</keyword>
<feature type="transmembrane region" description="Helical" evidence="1">
    <location>
        <begin position="97"/>
        <end position="115"/>
    </location>
</feature>
<feature type="transmembrane region" description="Helical" evidence="1">
    <location>
        <begin position="31"/>
        <end position="53"/>
    </location>
</feature>
<feature type="transmembrane region" description="Helical" evidence="1">
    <location>
        <begin position="257"/>
        <end position="274"/>
    </location>
</feature>
<feature type="transmembrane region" description="Helical" evidence="1">
    <location>
        <begin position="158"/>
        <end position="180"/>
    </location>
</feature>
<evidence type="ECO:0000256" key="1">
    <source>
        <dbReference type="SAM" id="Phobius"/>
    </source>
</evidence>
<reference evidence="2 3" key="1">
    <citation type="submission" date="2023-04" db="EMBL/GenBank/DDBJ databases">
        <title>Clostridium tannerae sp. nov., isolated from the fecal material of an alpaca.</title>
        <authorList>
            <person name="Miller S."/>
            <person name="Hendry M."/>
            <person name="King J."/>
            <person name="Sankaranarayanan K."/>
            <person name="Lawson P.A."/>
        </authorList>
    </citation>
    <scope>NUCLEOTIDE SEQUENCE [LARGE SCALE GENOMIC DNA]</scope>
    <source>
        <strain evidence="2 3">A1-XYC3</strain>
    </source>
</reference>
<name>A0ABU4JVC9_9CLOT</name>
<feature type="transmembrane region" description="Helical" evidence="1">
    <location>
        <begin position="200"/>
        <end position="221"/>
    </location>
</feature>
<feature type="transmembrane region" description="Helical" evidence="1">
    <location>
        <begin position="6"/>
        <end position="24"/>
    </location>
</feature>
<evidence type="ECO:0000313" key="2">
    <source>
        <dbReference type="EMBL" id="MDW8802106.1"/>
    </source>
</evidence>
<feature type="transmembrane region" description="Helical" evidence="1">
    <location>
        <begin position="127"/>
        <end position="146"/>
    </location>
</feature>
<accession>A0ABU4JVC9</accession>
<keyword evidence="1" id="KW-0812">Transmembrane</keyword>
<dbReference type="EMBL" id="JARUJP010000016">
    <property type="protein sequence ID" value="MDW8802106.1"/>
    <property type="molecule type" value="Genomic_DNA"/>
</dbReference>